<dbReference type="AlphaFoldDB" id="A0AAD4THZ2"/>
<feature type="transmembrane region" description="Helical" evidence="1">
    <location>
        <begin position="21"/>
        <end position="37"/>
    </location>
</feature>
<keyword evidence="3" id="KW-1185">Reference proteome</keyword>
<reference evidence="2" key="1">
    <citation type="submission" date="2022-04" db="EMBL/GenBank/DDBJ databases">
        <title>A functionally conserved STORR gene fusion in Papaver species that diverged 16.8 million years ago.</title>
        <authorList>
            <person name="Catania T."/>
        </authorList>
    </citation>
    <scope>NUCLEOTIDE SEQUENCE</scope>
    <source>
        <strain evidence="2">S-188037</strain>
    </source>
</reference>
<feature type="transmembrane region" description="Helical" evidence="1">
    <location>
        <begin position="43"/>
        <end position="62"/>
    </location>
</feature>
<dbReference type="EMBL" id="JAJJMB010001184">
    <property type="protein sequence ID" value="KAI3957948.1"/>
    <property type="molecule type" value="Genomic_DNA"/>
</dbReference>
<accession>A0AAD4THZ2</accession>
<name>A0AAD4THZ2_9MAGN</name>
<evidence type="ECO:0000256" key="1">
    <source>
        <dbReference type="SAM" id="Phobius"/>
    </source>
</evidence>
<gene>
    <name evidence="2" type="ORF">MKW98_020590</name>
</gene>
<dbReference type="Proteomes" id="UP001202328">
    <property type="component" value="Unassembled WGS sequence"/>
</dbReference>
<protein>
    <submittedName>
        <fullName evidence="2">Uncharacterized protein</fullName>
    </submittedName>
</protein>
<comment type="caution">
    <text evidence="2">The sequence shown here is derived from an EMBL/GenBank/DDBJ whole genome shotgun (WGS) entry which is preliminary data.</text>
</comment>
<evidence type="ECO:0000313" key="3">
    <source>
        <dbReference type="Proteomes" id="UP001202328"/>
    </source>
</evidence>
<proteinExistence type="predicted"/>
<keyword evidence="1" id="KW-1133">Transmembrane helix</keyword>
<evidence type="ECO:0000313" key="2">
    <source>
        <dbReference type="EMBL" id="KAI3957948.1"/>
    </source>
</evidence>
<keyword evidence="1" id="KW-0812">Transmembrane</keyword>
<sequence>MNHEVVKNGENRLINRQSSSTRNLFITPLILLFLLRLNNLPGLFLGSLVLTLIAAPLSTLIFSMTNLSKIKV</sequence>
<organism evidence="2 3">
    <name type="scientific">Papaver atlanticum</name>
    <dbReference type="NCBI Taxonomy" id="357466"/>
    <lineage>
        <taxon>Eukaryota</taxon>
        <taxon>Viridiplantae</taxon>
        <taxon>Streptophyta</taxon>
        <taxon>Embryophyta</taxon>
        <taxon>Tracheophyta</taxon>
        <taxon>Spermatophyta</taxon>
        <taxon>Magnoliopsida</taxon>
        <taxon>Ranunculales</taxon>
        <taxon>Papaveraceae</taxon>
        <taxon>Papaveroideae</taxon>
        <taxon>Papaver</taxon>
    </lineage>
</organism>
<keyword evidence="1" id="KW-0472">Membrane</keyword>